<dbReference type="PANTHER" id="PTHR39490">
    <property type="entry name" value="ARRESTIN DOMAIN-CONTAINING PROTEIN D"/>
    <property type="match status" value="1"/>
</dbReference>
<dbReference type="SUPFAM" id="SSF57903">
    <property type="entry name" value="FYVE/PHD zinc finger"/>
    <property type="match status" value="1"/>
</dbReference>
<dbReference type="Proteomes" id="UP000078561">
    <property type="component" value="Unassembled WGS sequence"/>
</dbReference>
<dbReference type="InterPro" id="IPR013083">
    <property type="entry name" value="Znf_RING/FYVE/PHD"/>
</dbReference>
<keyword evidence="8" id="KW-1185">Reference proteome</keyword>
<dbReference type="PROSITE" id="PS50178">
    <property type="entry name" value="ZF_FYVE"/>
    <property type="match status" value="1"/>
</dbReference>
<dbReference type="InterPro" id="IPR052113">
    <property type="entry name" value="FYVE-type_Zinc_Finger"/>
</dbReference>
<keyword evidence="3" id="KW-0862">Zinc</keyword>
<keyword evidence="2 4" id="KW-0863">Zinc-finger</keyword>
<dbReference type="PANTHER" id="PTHR39490:SF8">
    <property type="entry name" value="ZINC FINGER FYVE DOMAIN-CONTAINING PROTEIN 21"/>
    <property type="match status" value="1"/>
</dbReference>
<dbReference type="InParanoid" id="A0A168PTE9"/>
<dbReference type="Pfam" id="PF01363">
    <property type="entry name" value="FYVE"/>
    <property type="match status" value="1"/>
</dbReference>
<evidence type="ECO:0000256" key="4">
    <source>
        <dbReference type="PROSITE-ProRule" id="PRU00091"/>
    </source>
</evidence>
<evidence type="ECO:0000256" key="3">
    <source>
        <dbReference type="ARBA" id="ARBA00022833"/>
    </source>
</evidence>
<organism evidence="7">
    <name type="scientific">Absidia glauca</name>
    <name type="common">Pin mould</name>
    <dbReference type="NCBI Taxonomy" id="4829"/>
    <lineage>
        <taxon>Eukaryota</taxon>
        <taxon>Fungi</taxon>
        <taxon>Fungi incertae sedis</taxon>
        <taxon>Mucoromycota</taxon>
        <taxon>Mucoromycotina</taxon>
        <taxon>Mucoromycetes</taxon>
        <taxon>Mucorales</taxon>
        <taxon>Cunninghamellaceae</taxon>
        <taxon>Absidia</taxon>
    </lineage>
</organism>
<dbReference type="AlphaFoldDB" id="A0A168PTE9"/>
<evidence type="ECO:0000256" key="2">
    <source>
        <dbReference type="ARBA" id="ARBA00022771"/>
    </source>
</evidence>
<evidence type="ECO:0000313" key="8">
    <source>
        <dbReference type="Proteomes" id="UP000078561"/>
    </source>
</evidence>
<dbReference type="EMBL" id="LT554016">
    <property type="protein sequence ID" value="SAM02946.1"/>
    <property type="molecule type" value="Genomic_DNA"/>
</dbReference>
<sequence length="560" mass="63986">MQSYFYTFSLNNPLLSDVDLEASQIFFTSAQRPQRTFSKAPQQKQPQPLKNRRKTDNRLSTLTGSTLSDDEPITPRSLHRHQLQTSLKQQQQQQIYTTTNKVTLPSYDPITLPMDKNGITALPEDRTTFSTVNDTNDESDTIWHQEEPSDDPETVRSHITTITRSMQAFHVRELVWDEATAAKKRKRLHRSASDHHHVPHLSAWTIDQTPPSTINYHPATNNSMDHLETGLTIQPLAQQFDNEQCGLPTKQTCSTLSSSPFAEKEASIQQLWNPADSVPDNTPQQWTMEDATLPLLSLASTVQDQFYEREKHYQDQLHEFEVAGQRQSMMLDTLDELMLDMDTKLSAASSSTFLHQEEQHTDSTVPRWLGDTQPALEPSSLVTMGTDSFVHKARWKVGMLFGSDVGTGDIIQTFQPSVGVEMLISGSGIIMDDIQRATLDQKSIHTSIITKSHHTKMALYRYQLRLSPHDRHTRFVLLPKHQWIPDLFVDQCQMNDDDPHSPQCSVRFNLIQRKHHCRRCGKIICQKHSGNRLPLFNMEQPDQGGWYRACDSCFIQLISS</sequence>
<feature type="region of interest" description="Disordered" evidence="5">
    <location>
        <begin position="31"/>
        <end position="76"/>
    </location>
</feature>
<name>A0A168PTE9_ABSGL</name>
<reference evidence="7" key="1">
    <citation type="submission" date="2016-04" db="EMBL/GenBank/DDBJ databases">
        <authorList>
            <person name="Evans L.H."/>
            <person name="Alamgir A."/>
            <person name="Owens N."/>
            <person name="Weber N.D."/>
            <person name="Virtaneva K."/>
            <person name="Barbian K."/>
            <person name="Babar A."/>
            <person name="Rosenke K."/>
        </authorList>
    </citation>
    <scope>NUCLEOTIDE SEQUENCE [LARGE SCALE GENOMIC DNA]</scope>
    <source>
        <strain evidence="7">CBS 101.48</strain>
    </source>
</reference>
<feature type="compositionally biased region" description="Low complexity" evidence="5">
    <location>
        <begin position="39"/>
        <end position="49"/>
    </location>
</feature>
<feature type="region of interest" description="Disordered" evidence="5">
    <location>
        <begin position="129"/>
        <end position="154"/>
    </location>
</feature>
<dbReference type="CDD" id="cd15760">
    <property type="entry name" value="FYVE_scVPS27p_like"/>
    <property type="match status" value="1"/>
</dbReference>
<dbReference type="InterPro" id="IPR011011">
    <property type="entry name" value="Znf_FYVE_PHD"/>
</dbReference>
<dbReference type="Gene3D" id="3.30.40.10">
    <property type="entry name" value="Zinc/RING finger domain, C3HC4 (zinc finger)"/>
    <property type="match status" value="1"/>
</dbReference>
<gene>
    <name evidence="7" type="primary">ABSGL_08762.1 scaffold 10421</name>
</gene>
<dbReference type="InterPro" id="IPR017455">
    <property type="entry name" value="Znf_FYVE-rel"/>
</dbReference>
<dbReference type="OrthoDB" id="660555at2759"/>
<protein>
    <recommendedName>
        <fullName evidence="6">FYVE-type domain-containing protein</fullName>
    </recommendedName>
</protein>
<evidence type="ECO:0000313" key="7">
    <source>
        <dbReference type="EMBL" id="SAM02946.1"/>
    </source>
</evidence>
<feature type="domain" description="FYVE-type" evidence="6">
    <location>
        <begin position="495"/>
        <end position="558"/>
    </location>
</feature>
<evidence type="ECO:0000259" key="6">
    <source>
        <dbReference type="PROSITE" id="PS50178"/>
    </source>
</evidence>
<keyword evidence="1" id="KW-0479">Metal-binding</keyword>
<feature type="compositionally biased region" description="Polar residues" evidence="5">
    <location>
        <begin position="58"/>
        <end position="67"/>
    </location>
</feature>
<dbReference type="STRING" id="4829.A0A168PTE9"/>
<dbReference type="SMART" id="SM00064">
    <property type="entry name" value="FYVE"/>
    <property type="match status" value="1"/>
</dbReference>
<evidence type="ECO:0000256" key="1">
    <source>
        <dbReference type="ARBA" id="ARBA00022723"/>
    </source>
</evidence>
<evidence type="ECO:0000256" key="5">
    <source>
        <dbReference type="SAM" id="MobiDB-lite"/>
    </source>
</evidence>
<proteinExistence type="predicted"/>
<dbReference type="InterPro" id="IPR000306">
    <property type="entry name" value="Znf_FYVE"/>
</dbReference>
<dbReference type="GO" id="GO:0008270">
    <property type="term" value="F:zinc ion binding"/>
    <property type="evidence" value="ECO:0007669"/>
    <property type="project" value="UniProtKB-KW"/>
</dbReference>
<accession>A0A168PTE9</accession>